<sequence>MTSVFLHSAGSCTTASRVYTAPAPGHSAGIRTGSWSSPSSCRAGRGHRSTNILADARCLNWVATAGSLILSGQIAKCIRRDRLRVTATACRSSKDGLQDFKLLAGQRALDSGLASLVTVHFVRHSEALVNAAGRAFAKDDPRKKAVRLDPAYFDSPLSEKGLAHAVQLRAGQLDGRGAPPKVEVVAVSPLTRALQTATAVFGCDENDGPRLYALEALREFCGKSYQPCDSRRPPEELQLAFPHADFQAVPSGADTLLGPGRIETAESADSRIRALLSWIRTQQHGSIACVAHMQILTRIFKDHLEPAGLDGSTYGDFGNLEVRSVPLAFD</sequence>
<dbReference type="SMART" id="SM00855">
    <property type="entry name" value="PGAM"/>
    <property type="match status" value="1"/>
</dbReference>
<dbReference type="Proteomes" id="UP000626109">
    <property type="component" value="Unassembled WGS sequence"/>
</dbReference>
<evidence type="ECO:0000313" key="5">
    <source>
        <dbReference type="Proteomes" id="UP000654075"/>
    </source>
</evidence>
<organism evidence="2 4">
    <name type="scientific">Polarella glacialis</name>
    <name type="common">Dinoflagellate</name>
    <dbReference type="NCBI Taxonomy" id="89957"/>
    <lineage>
        <taxon>Eukaryota</taxon>
        <taxon>Sar</taxon>
        <taxon>Alveolata</taxon>
        <taxon>Dinophyceae</taxon>
        <taxon>Suessiales</taxon>
        <taxon>Suessiaceae</taxon>
        <taxon>Polarella</taxon>
    </lineage>
</organism>
<dbReference type="GO" id="GO:0005737">
    <property type="term" value="C:cytoplasm"/>
    <property type="evidence" value="ECO:0007669"/>
    <property type="project" value="TreeGrafter"/>
</dbReference>
<proteinExistence type="predicted"/>
<dbReference type="GO" id="GO:0016791">
    <property type="term" value="F:phosphatase activity"/>
    <property type="evidence" value="ECO:0007669"/>
    <property type="project" value="TreeGrafter"/>
</dbReference>
<dbReference type="InterPro" id="IPR013078">
    <property type="entry name" value="His_Pase_superF_clade-1"/>
</dbReference>
<dbReference type="PANTHER" id="PTHR48100">
    <property type="entry name" value="BROAD-SPECIFICITY PHOSPHATASE YOR283W-RELATED"/>
    <property type="match status" value="1"/>
</dbReference>
<dbReference type="InterPro" id="IPR029033">
    <property type="entry name" value="His_PPase_superfam"/>
</dbReference>
<evidence type="ECO:0000313" key="1">
    <source>
        <dbReference type="EMBL" id="CAE8612329.1"/>
    </source>
</evidence>
<evidence type="ECO:0000313" key="4">
    <source>
        <dbReference type="Proteomes" id="UP000626109"/>
    </source>
</evidence>
<dbReference type="Proteomes" id="UP000654075">
    <property type="component" value="Unassembled WGS sequence"/>
</dbReference>
<gene>
    <name evidence="1" type="ORF">PGLA1383_LOCUS30123</name>
    <name evidence="2" type="ORF">PGLA2088_LOCUS20773</name>
    <name evidence="3" type="ORF">PGLA2088_LOCUS29115</name>
</gene>
<dbReference type="AlphaFoldDB" id="A0A813JLI3"/>
<reference evidence="2" key="1">
    <citation type="submission" date="2021-02" db="EMBL/GenBank/DDBJ databases">
        <authorList>
            <person name="Dougan E. K."/>
            <person name="Rhodes N."/>
            <person name="Thang M."/>
            <person name="Chan C."/>
        </authorList>
    </citation>
    <scope>NUCLEOTIDE SEQUENCE</scope>
</reference>
<protein>
    <submittedName>
        <fullName evidence="2">Uncharacterized protein</fullName>
    </submittedName>
</protein>
<dbReference type="Pfam" id="PF00300">
    <property type="entry name" value="His_Phos_1"/>
    <property type="match status" value="1"/>
</dbReference>
<comment type="caution">
    <text evidence="2">The sequence shown here is derived from an EMBL/GenBank/DDBJ whole genome shotgun (WGS) entry which is preliminary data.</text>
</comment>
<dbReference type="EMBL" id="CAJNNV010025110">
    <property type="protein sequence ID" value="CAE8612329.1"/>
    <property type="molecule type" value="Genomic_DNA"/>
</dbReference>
<dbReference type="CDD" id="cd07067">
    <property type="entry name" value="HP_PGM_like"/>
    <property type="match status" value="1"/>
</dbReference>
<dbReference type="Gene3D" id="3.40.50.1240">
    <property type="entry name" value="Phosphoglycerate mutase-like"/>
    <property type="match status" value="1"/>
</dbReference>
<dbReference type="InterPro" id="IPR050275">
    <property type="entry name" value="PGM_Phosphatase"/>
</dbReference>
<dbReference type="EMBL" id="CAJNNW010025681">
    <property type="protein sequence ID" value="CAE8678379.1"/>
    <property type="molecule type" value="Genomic_DNA"/>
</dbReference>
<accession>A0A813JLI3</accession>
<dbReference type="EMBL" id="CAJNNW010028168">
    <property type="protein sequence ID" value="CAE8694963.1"/>
    <property type="molecule type" value="Genomic_DNA"/>
</dbReference>
<dbReference type="SUPFAM" id="SSF53254">
    <property type="entry name" value="Phosphoglycerate mutase-like"/>
    <property type="match status" value="1"/>
</dbReference>
<name>A0A813JLI3_POLGL</name>
<keyword evidence="5" id="KW-1185">Reference proteome</keyword>
<evidence type="ECO:0000313" key="2">
    <source>
        <dbReference type="EMBL" id="CAE8678379.1"/>
    </source>
</evidence>
<dbReference type="PANTHER" id="PTHR48100:SF1">
    <property type="entry name" value="HISTIDINE PHOSPHATASE FAMILY PROTEIN-RELATED"/>
    <property type="match status" value="1"/>
</dbReference>
<dbReference type="OrthoDB" id="445564at2759"/>
<evidence type="ECO:0000313" key="3">
    <source>
        <dbReference type="EMBL" id="CAE8694963.1"/>
    </source>
</evidence>